<dbReference type="GO" id="GO:0042398">
    <property type="term" value="P:modified amino acid biosynthetic process"/>
    <property type="evidence" value="ECO:0007669"/>
    <property type="project" value="InterPro"/>
</dbReference>
<evidence type="ECO:0000256" key="1">
    <source>
        <dbReference type="ARBA" id="ARBA00048819"/>
    </source>
</evidence>
<dbReference type="PANTHER" id="PTHR36510">
    <property type="entry name" value="GLUTAMATE--CYSTEINE LIGASE 2-RELATED"/>
    <property type="match status" value="1"/>
</dbReference>
<dbReference type="SUPFAM" id="SSF55931">
    <property type="entry name" value="Glutamine synthetase/guanido kinase"/>
    <property type="match status" value="1"/>
</dbReference>
<comment type="catalytic activity">
    <reaction evidence="1">
        <text>L-cysteine + L-glutamate + ATP = gamma-L-glutamyl-L-cysteine + ADP + phosphate + H(+)</text>
        <dbReference type="Rhea" id="RHEA:13285"/>
        <dbReference type="ChEBI" id="CHEBI:15378"/>
        <dbReference type="ChEBI" id="CHEBI:29985"/>
        <dbReference type="ChEBI" id="CHEBI:30616"/>
        <dbReference type="ChEBI" id="CHEBI:35235"/>
        <dbReference type="ChEBI" id="CHEBI:43474"/>
        <dbReference type="ChEBI" id="CHEBI:58173"/>
        <dbReference type="ChEBI" id="CHEBI:456216"/>
        <dbReference type="EC" id="6.3.2.2"/>
    </reaction>
</comment>
<reference evidence="3" key="2">
    <citation type="submission" date="2016-01" db="EMBL/GenBank/DDBJ databases">
        <title>Diatom-associated endosymboitic cyanobacterium lacks core nitrogen metabolism enzymes.</title>
        <authorList>
            <person name="Hilton J.A."/>
            <person name="Foster R.A."/>
            <person name="Tripp H.J."/>
            <person name="Carter B.J."/>
            <person name="Zehr J.P."/>
            <person name="Villareal T.A."/>
        </authorList>
    </citation>
    <scope>NUCLEOTIDE SEQUENCE [LARGE SCALE GENOMIC DNA]</scope>
    <source>
        <strain evidence="3">HH01</strain>
    </source>
</reference>
<dbReference type="InterPro" id="IPR050141">
    <property type="entry name" value="GCL_type2/YbdK_subfam"/>
</dbReference>
<organism evidence="2 3">
    <name type="scientific">Richelia intracellularis HH01</name>
    <dbReference type="NCBI Taxonomy" id="1165094"/>
    <lineage>
        <taxon>Bacteria</taxon>
        <taxon>Bacillati</taxon>
        <taxon>Cyanobacteriota</taxon>
        <taxon>Cyanophyceae</taxon>
        <taxon>Nostocales</taxon>
        <taxon>Nostocaceae</taxon>
        <taxon>Richelia</taxon>
    </lineage>
</organism>
<protein>
    <submittedName>
        <fullName evidence="2">Glutamate--cysteine ligase, putative</fullName>
    </submittedName>
</protein>
<dbReference type="GO" id="GO:0004357">
    <property type="term" value="F:glutamate-cysteine ligase activity"/>
    <property type="evidence" value="ECO:0007669"/>
    <property type="project" value="UniProtKB-EC"/>
</dbReference>
<name>M1WZ35_9NOST</name>
<dbReference type="InterPro" id="IPR006336">
    <property type="entry name" value="GCS2"/>
</dbReference>
<dbReference type="PANTHER" id="PTHR36510:SF1">
    <property type="entry name" value="GLUTAMATE--CYSTEINE LIGASE 2-RELATED"/>
    <property type="match status" value="1"/>
</dbReference>
<dbReference type="STRING" id="1165094.RINTHH_10720"/>
<keyword evidence="3" id="KW-1185">Reference proteome</keyword>
<keyword evidence="2" id="KW-0436">Ligase</keyword>
<dbReference type="NCBIfam" id="TIGR02048">
    <property type="entry name" value="gshA_cyano"/>
    <property type="match status" value="1"/>
</dbReference>
<proteinExistence type="predicted"/>
<dbReference type="EMBL" id="CAIY01000038">
    <property type="protein sequence ID" value="CCH67227.1"/>
    <property type="molecule type" value="Genomic_DNA"/>
</dbReference>
<dbReference type="Gene3D" id="3.30.590.20">
    <property type="match status" value="1"/>
</dbReference>
<dbReference type="AlphaFoldDB" id="M1WZ35"/>
<gene>
    <name evidence="2" type="ORF">RINTHH_10720</name>
</gene>
<dbReference type="InterPro" id="IPR014746">
    <property type="entry name" value="Gln_synth/guanido_kin_cat_dom"/>
</dbReference>
<reference evidence="2 3" key="1">
    <citation type="submission" date="2012-05" db="EMBL/GenBank/DDBJ databases">
        <authorList>
            <person name="Hilton J."/>
        </authorList>
    </citation>
    <scope>NUCLEOTIDE SEQUENCE [LARGE SCALE GENOMIC DNA]</scope>
    <source>
        <strain evidence="2 3">HH01</strain>
    </source>
</reference>
<dbReference type="Pfam" id="PF04107">
    <property type="entry name" value="GCS2"/>
    <property type="match status" value="1"/>
</dbReference>
<evidence type="ECO:0000313" key="2">
    <source>
        <dbReference type="EMBL" id="CCH67227.1"/>
    </source>
</evidence>
<dbReference type="Proteomes" id="UP000053051">
    <property type="component" value="Unassembled WGS sequence"/>
</dbReference>
<dbReference type="OrthoDB" id="569147at2"/>
<sequence>MLSKGFEVEMYTGTSRGDIIGLSDKITASLDGFIREPDSRNVEYITGPLYNYDQLLCGLVRPRLNLRQYLLQLGDYTLIPGSTLSLGGSDRFFRSDLTKKYHDYIEKNYGTKVVTASVHINIGINNPELLIQACRLIRMEAPLFLALSASSPFLDGKFTGYHSTRWYIFPNTPEEVPLFTSHTDHIQWVEKQLASGTMQNVRHLWTSVRPNGNHRPYNLNRLELRICDLVADPLALLAIMALLEARLLHLIDNPSLDPLSQKQFSITELSIISKQNEVAAAKSSLDAQLIHWQDGKTICARDWINELYEQVMPIAKQYGFSCFLSYLKKILQTGNEAQQWLQLQSVGISTRNVIFQAINNTREWEIELEEKCCPQLNT</sequence>
<comment type="caution">
    <text evidence="2">The sequence shown here is derived from an EMBL/GenBank/DDBJ whole genome shotgun (WGS) entry which is preliminary data.</text>
</comment>
<dbReference type="InterPro" id="IPR011792">
    <property type="entry name" value="GshA_cyano"/>
</dbReference>
<accession>M1WZ35</accession>
<evidence type="ECO:0000313" key="3">
    <source>
        <dbReference type="Proteomes" id="UP000053051"/>
    </source>
</evidence>